<evidence type="ECO:0000256" key="5">
    <source>
        <dbReference type="ARBA" id="ARBA00023295"/>
    </source>
</evidence>
<dbReference type="AlphaFoldDB" id="A0A9D4UXH9"/>
<protein>
    <recommendedName>
        <fullName evidence="7">X8 domain-containing protein</fullName>
    </recommendedName>
</protein>
<proteinExistence type="inferred from homology"/>
<evidence type="ECO:0000256" key="4">
    <source>
        <dbReference type="ARBA" id="ARBA00023157"/>
    </source>
</evidence>
<keyword evidence="2" id="KW-0732">Signal</keyword>
<evidence type="ECO:0000313" key="9">
    <source>
        <dbReference type="Proteomes" id="UP000886520"/>
    </source>
</evidence>
<dbReference type="GO" id="GO:0004553">
    <property type="term" value="F:hydrolase activity, hydrolyzing O-glycosyl compounds"/>
    <property type="evidence" value="ECO:0007669"/>
    <property type="project" value="InterPro"/>
</dbReference>
<dbReference type="InterPro" id="IPR044965">
    <property type="entry name" value="Glyco_hydro_17_plant"/>
</dbReference>
<keyword evidence="3" id="KW-0378">Hydrolase</keyword>
<dbReference type="PANTHER" id="PTHR32227">
    <property type="entry name" value="GLUCAN ENDO-1,3-BETA-GLUCOSIDASE BG1-RELATED-RELATED"/>
    <property type="match status" value="1"/>
</dbReference>
<dbReference type="Gene3D" id="3.20.20.80">
    <property type="entry name" value="Glycosidases"/>
    <property type="match status" value="1"/>
</dbReference>
<gene>
    <name evidence="8" type="ORF">GOP47_0008055</name>
</gene>
<dbReference type="InterPro" id="IPR000490">
    <property type="entry name" value="Glyco_hydro_17"/>
</dbReference>
<dbReference type="InterPro" id="IPR012946">
    <property type="entry name" value="X8"/>
</dbReference>
<dbReference type="Gene3D" id="1.20.58.1040">
    <property type="match status" value="1"/>
</dbReference>
<keyword evidence="4" id="KW-1015">Disulfide bond</keyword>
<evidence type="ECO:0000259" key="7">
    <source>
        <dbReference type="SMART" id="SM00768"/>
    </source>
</evidence>
<dbReference type="Pfam" id="PF00332">
    <property type="entry name" value="Glyco_hydro_17"/>
    <property type="match status" value="1"/>
</dbReference>
<organism evidence="8 9">
    <name type="scientific">Adiantum capillus-veneris</name>
    <name type="common">Maidenhair fern</name>
    <dbReference type="NCBI Taxonomy" id="13818"/>
    <lineage>
        <taxon>Eukaryota</taxon>
        <taxon>Viridiplantae</taxon>
        <taxon>Streptophyta</taxon>
        <taxon>Embryophyta</taxon>
        <taxon>Tracheophyta</taxon>
        <taxon>Polypodiopsida</taxon>
        <taxon>Polypodiidae</taxon>
        <taxon>Polypodiales</taxon>
        <taxon>Pteridineae</taxon>
        <taxon>Pteridaceae</taxon>
        <taxon>Vittarioideae</taxon>
        <taxon>Adiantum</taxon>
    </lineage>
</organism>
<evidence type="ECO:0000256" key="1">
    <source>
        <dbReference type="ARBA" id="ARBA00008773"/>
    </source>
</evidence>
<dbReference type="EMBL" id="JABFUD020000008">
    <property type="protein sequence ID" value="KAI5075990.1"/>
    <property type="molecule type" value="Genomic_DNA"/>
</dbReference>
<accession>A0A9D4UXH9</accession>
<name>A0A9D4UXH9_ADICA</name>
<dbReference type="FunFam" id="1.20.58.1040:FF:000002">
    <property type="entry name" value="Glucan endo-1,3-beta-glucosidase 8"/>
    <property type="match status" value="1"/>
</dbReference>
<evidence type="ECO:0000256" key="3">
    <source>
        <dbReference type="ARBA" id="ARBA00022801"/>
    </source>
</evidence>
<comment type="caution">
    <text evidence="8">The sequence shown here is derived from an EMBL/GenBank/DDBJ whole genome shotgun (WGS) entry which is preliminary data.</text>
</comment>
<dbReference type="SUPFAM" id="SSF51445">
    <property type="entry name" value="(Trans)glycosidases"/>
    <property type="match status" value="1"/>
</dbReference>
<dbReference type="Pfam" id="PF07983">
    <property type="entry name" value="X8"/>
    <property type="match status" value="1"/>
</dbReference>
<dbReference type="OrthoDB" id="408788at2759"/>
<keyword evidence="9" id="KW-1185">Reference proteome</keyword>
<sequence>MLKDNNFNKVKLFDTDENTLKALAGTDMEVMVAIPNKDLAGLQDADSALTWVEDHVKRYIFDGGVNIKYVGVANEPFLTSYNGTYVPLTFPALQNVQVALNKLDLGTKIKATVPMNADVLAESDKPSQGSFRSDVSAQMLQIVSFLNQNGCPYTVNIYPFISYATNKDFPENYAYFDSNIAQITDGDKVYTNTFDASYDTLVQALAVAGFPNMPIIVGEIGWATDGLPAATPANAQRFNQGFLNHVKDNKGTPLRPNTAIEYYLFGLLDEDNKDTAPGIFERHWGIFTFDGNAKYPLTVPGSPTNAVGDGTLVNATGVTHLPRRWCVAVANADPAKLAAPVNFACTNADCTQLTYGSSCNGLDSIGNASFAFNQYFQVQNQAAGSCSFEGLATTTTEDPSTGPCKFIVQIDPSASGAFRRVAGSARMMTAISLALSLLLLRAAPLL</sequence>
<dbReference type="InterPro" id="IPR017853">
    <property type="entry name" value="GH"/>
</dbReference>
<dbReference type="Proteomes" id="UP000886520">
    <property type="component" value="Chromosome 8"/>
</dbReference>
<feature type="domain" description="X8" evidence="7">
    <location>
        <begin position="324"/>
        <end position="406"/>
    </location>
</feature>
<reference evidence="8" key="1">
    <citation type="submission" date="2021-01" db="EMBL/GenBank/DDBJ databases">
        <title>Adiantum capillus-veneris genome.</title>
        <authorList>
            <person name="Fang Y."/>
            <person name="Liao Q."/>
        </authorList>
    </citation>
    <scope>NUCLEOTIDE SEQUENCE</scope>
    <source>
        <strain evidence="8">H3</strain>
        <tissue evidence="8">Leaf</tissue>
    </source>
</reference>
<dbReference type="GO" id="GO:0005975">
    <property type="term" value="P:carbohydrate metabolic process"/>
    <property type="evidence" value="ECO:0007669"/>
    <property type="project" value="InterPro"/>
</dbReference>
<keyword evidence="5" id="KW-0326">Glycosidase</keyword>
<comment type="similarity">
    <text evidence="1 6">Belongs to the glycosyl hydrolase 17 family.</text>
</comment>
<evidence type="ECO:0000256" key="2">
    <source>
        <dbReference type="ARBA" id="ARBA00022729"/>
    </source>
</evidence>
<evidence type="ECO:0000256" key="6">
    <source>
        <dbReference type="RuleBase" id="RU004335"/>
    </source>
</evidence>
<dbReference type="SMART" id="SM00768">
    <property type="entry name" value="X8"/>
    <property type="match status" value="1"/>
</dbReference>
<evidence type="ECO:0000313" key="8">
    <source>
        <dbReference type="EMBL" id="KAI5075990.1"/>
    </source>
</evidence>